<feature type="transmembrane region" description="Helical" evidence="1">
    <location>
        <begin position="297"/>
        <end position="317"/>
    </location>
</feature>
<feature type="transmembrane region" description="Helical" evidence="1">
    <location>
        <begin position="182"/>
        <end position="214"/>
    </location>
</feature>
<feature type="transmembrane region" description="Helical" evidence="1">
    <location>
        <begin position="16"/>
        <end position="36"/>
    </location>
</feature>
<feature type="transmembrane region" description="Helical" evidence="1">
    <location>
        <begin position="71"/>
        <end position="99"/>
    </location>
</feature>
<keyword evidence="1" id="KW-0472">Membrane</keyword>
<dbReference type="RefSeq" id="WP_118097111.1">
    <property type="nucleotide sequence ID" value="NZ_QRVL01000003.1"/>
</dbReference>
<gene>
    <name evidence="2" type="ORF">DWX93_06950</name>
</gene>
<evidence type="ECO:0000313" key="2">
    <source>
        <dbReference type="EMBL" id="RGS41379.1"/>
    </source>
</evidence>
<evidence type="ECO:0000256" key="1">
    <source>
        <dbReference type="SAM" id="Phobius"/>
    </source>
</evidence>
<comment type="caution">
    <text evidence="2">The sequence shown here is derived from an EMBL/GenBank/DDBJ whole genome shotgun (WGS) entry which is preliminary data.</text>
</comment>
<keyword evidence="1" id="KW-1133">Transmembrane helix</keyword>
<proteinExistence type="predicted"/>
<sequence>MEKIKTILRTSDWEKVGIAAFYGYFAINILMKAFAYDHGDDIYKFFFIFAMTFWAIKVVTTKYTIRETAWIAVLLGIGLMLSVITKQNTWLLLFMTIIAMKNCSFRQMIQIAVYLRVFCLFVLVLGSAFGVFDIGFKTTPDTNYVEIPVYSFAMNEPNTAFLAVFLTILLLLYYNYEKLNLWWFIGTSAMALIFYELTFCRTGIAVFFFTWALIIFEKIAKDRYKVIFTLSVPAGAIFSLLVMIFYDGGNSFMHLLNHLVSGRSYIMSSYYKAQGVSLFPRVQELFYGEYYGLIDNTYMYVFLYCGGLVAVFFFVLVQKTLMRLYREGHYKELAMITAFALYGVLEQFVMNGFMNPFILLCGILLYPDILDQNTAGIEK</sequence>
<feature type="transmembrane region" description="Helical" evidence="1">
    <location>
        <begin position="111"/>
        <end position="136"/>
    </location>
</feature>
<accession>A0A395VCJ9</accession>
<dbReference type="Proteomes" id="UP000266172">
    <property type="component" value="Unassembled WGS sequence"/>
</dbReference>
<dbReference type="EMBL" id="QRVL01000003">
    <property type="protein sequence ID" value="RGS41379.1"/>
    <property type="molecule type" value="Genomic_DNA"/>
</dbReference>
<evidence type="ECO:0000313" key="3">
    <source>
        <dbReference type="Proteomes" id="UP000266172"/>
    </source>
</evidence>
<name>A0A395VCJ9_9FIRM</name>
<organism evidence="2 3">
    <name type="scientific">Roseburia hominis</name>
    <dbReference type="NCBI Taxonomy" id="301301"/>
    <lineage>
        <taxon>Bacteria</taxon>
        <taxon>Bacillati</taxon>
        <taxon>Bacillota</taxon>
        <taxon>Clostridia</taxon>
        <taxon>Lachnospirales</taxon>
        <taxon>Lachnospiraceae</taxon>
        <taxon>Roseburia</taxon>
    </lineage>
</organism>
<feature type="transmembrane region" description="Helical" evidence="1">
    <location>
        <begin position="42"/>
        <end position="59"/>
    </location>
</feature>
<feature type="transmembrane region" description="Helical" evidence="1">
    <location>
        <begin position="338"/>
        <end position="366"/>
    </location>
</feature>
<keyword evidence="1" id="KW-0812">Transmembrane</keyword>
<reference evidence="2 3" key="1">
    <citation type="submission" date="2018-08" db="EMBL/GenBank/DDBJ databases">
        <title>A genome reference for cultivated species of the human gut microbiota.</title>
        <authorList>
            <person name="Zou Y."/>
            <person name="Xue W."/>
            <person name="Luo G."/>
        </authorList>
    </citation>
    <scope>NUCLEOTIDE SEQUENCE [LARGE SCALE GENOMIC DNA]</scope>
    <source>
        <strain evidence="2 3">AF22-12AC</strain>
    </source>
</reference>
<dbReference type="AlphaFoldDB" id="A0A395VCJ9"/>
<feature type="transmembrane region" description="Helical" evidence="1">
    <location>
        <begin position="157"/>
        <end position="176"/>
    </location>
</feature>
<feature type="transmembrane region" description="Helical" evidence="1">
    <location>
        <begin position="226"/>
        <end position="246"/>
    </location>
</feature>
<evidence type="ECO:0008006" key="4">
    <source>
        <dbReference type="Google" id="ProtNLM"/>
    </source>
</evidence>
<protein>
    <recommendedName>
        <fullName evidence="4">Polysaccharide polymerase</fullName>
    </recommendedName>
</protein>